<evidence type="ECO:0000259" key="6">
    <source>
        <dbReference type="PROSITE" id="PS50894"/>
    </source>
</evidence>
<keyword evidence="2" id="KW-0902">Two-component regulatory system</keyword>
<dbReference type="EMBL" id="JAWWMZ010000016">
    <property type="protein sequence ID" value="MDX4957320.1"/>
    <property type="molecule type" value="Genomic_DNA"/>
</dbReference>
<evidence type="ECO:0000256" key="4">
    <source>
        <dbReference type="PROSITE-ProRule" id="PRU00169"/>
    </source>
</evidence>
<proteinExistence type="predicted"/>
<dbReference type="SUPFAM" id="SSF52172">
    <property type="entry name" value="CheY-like"/>
    <property type="match status" value="1"/>
</dbReference>
<feature type="domain" description="HPt" evidence="6">
    <location>
        <begin position="178"/>
        <end position="275"/>
    </location>
</feature>
<dbReference type="SUPFAM" id="SSF47226">
    <property type="entry name" value="Histidine-containing phosphotransfer domain, HPT domain"/>
    <property type="match status" value="1"/>
</dbReference>
<dbReference type="PROSITE" id="PS50110">
    <property type="entry name" value="RESPONSE_REGULATORY"/>
    <property type="match status" value="1"/>
</dbReference>
<dbReference type="PANTHER" id="PTHR44591:SF25">
    <property type="entry name" value="CHEMOTAXIS TWO-COMPONENT RESPONSE REGULATOR"/>
    <property type="match status" value="1"/>
</dbReference>
<feature type="modified residue" description="Phosphohistidine" evidence="3">
    <location>
        <position position="217"/>
    </location>
</feature>
<accession>A0AAJ2R383</accession>
<evidence type="ECO:0000259" key="5">
    <source>
        <dbReference type="PROSITE" id="PS50110"/>
    </source>
</evidence>
<dbReference type="InterPro" id="IPR050595">
    <property type="entry name" value="Bact_response_regulator"/>
</dbReference>
<dbReference type="AlphaFoldDB" id="A0AAJ2R383"/>
<dbReference type="GO" id="GO:0000160">
    <property type="term" value="P:phosphorelay signal transduction system"/>
    <property type="evidence" value="ECO:0007669"/>
    <property type="project" value="UniProtKB-KW"/>
</dbReference>
<dbReference type="InterPro" id="IPR036641">
    <property type="entry name" value="HPT_dom_sf"/>
</dbReference>
<dbReference type="PANTHER" id="PTHR44591">
    <property type="entry name" value="STRESS RESPONSE REGULATOR PROTEIN 1"/>
    <property type="match status" value="1"/>
</dbReference>
<gene>
    <name evidence="7" type="ORF">SGN30_28210</name>
</gene>
<dbReference type="GO" id="GO:0004672">
    <property type="term" value="F:protein kinase activity"/>
    <property type="evidence" value="ECO:0007669"/>
    <property type="project" value="UniProtKB-ARBA"/>
</dbReference>
<dbReference type="Proteomes" id="UP001287445">
    <property type="component" value="Unassembled WGS sequence"/>
</dbReference>
<dbReference type="Pfam" id="PF00072">
    <property type="entry name" value="Response_reg"/>
    <property type="match status" value="1"/>
</dbReference>
<evidence type="ECO:0000256" key="1">
    <source>
        <dbReference type="ARBA" id="ARBA00022553"/>
    </source>
</evidence>
<evidence type="ECO:0000313" key="7">
    <source>
        <dbReference type="EMBL" id="MDX4957320.1"/>
    </source>
</evidence>
<feature type="modified residue" description="4-aspartylphosphate" evidence="4">
    <location>
        <position position="56"/>
    </location>
</feature>
<evidence type="ECO:0000313" key="8">
    <source>
        <dbReference type="Proteomes" id="UP001287445"/>
    </source>
</evidence>
<evidence type="ECO:0000256" key="2">
    <source>
        <dbReference type="ARBA" id="ARBA00023012"/>
    </source>
</evidence>
<evidence type="ECO:0000256" key="3">
    <source>
        <dbReference type="PROSITE-ProRule" id="PRU00110"/>
    </source>
</evidence>
<comment type="caution">
    <text evidence="7">The sequence shown here is derived from an EMBL/GenBank/DDBJ whole genome shotgun (WGS) entry which is preliminary data.</text>
</comment>
<dbReference type="Pfam" id="PF01627">
    <property type="entry name" value="Hpt"/>
    <property type="match status" value="1"/>
</dbReference>
<sequence length="275" mass="28452">MNPAHPAVLLVEDDASIARFVTLALEGMPLTLVSCASAEQAQSLLQSQPFALLITDLMLPGASGVELIEWLRSSPQAGCSAVVFSAGVRADVALRLEQLQVWGVLRKPVSVAQLVDCVESVLAAQPAGSPAPASVQAAGAGVPVDMQVDMPSDMPSDMPADMPADGGPAAVSSYFGGDAALFHSYRASCLAQLPDDVALGENLLAARDAVALRRLAHNLKSVLRLLGHEQASGLAQTLEQACLASDWAGATDAWRQLGAALLGMLDGAGQRPRRG</sequence>
<name>A0AAJ2R383_DELAC</name>
<dbReference type="InterPro" id="IPR011006">
    <property type="entry name" value="CheY-like_superfamily"/>
</dbReference>
<dbReference type="PROSITE" id="PS50894">
    <property type="entry name" value="HPT"/>
    <property type="match status" value="1"/>
</dbReference>
<dbReference type="Gene3D" id="1.20.120.160">
    <property type="entry name" value="HPT domain"/>
    <property type="match status" value="1"/>
</dbReference>
<dbReference type="Gene3D" id="3.40.50.2300">
    <property type="match status" value="1"/>
</dbReference>
<dbReference type="CDD" id="cd00156">
    <property type="entry name" value="REC"/>
    <property type="match status" value="1"/>
</dbReference>
<organism evidence="7 8">
    <name type="scientific">Delftia acidovorans</name>
    <name type="common">Pseudomonas acidovorans</name>
    <name type="synonym">Comamonas acidovorans</name>
    <dbReference type="NCBI Taxonomy" id="80866"/>
    <lineage>
        <taxon>Bacteria</taxon>
        <taxon>Pseudomonadati</taxon>
        <taxon>Pseudomonadota</taxon>
        <taxon>Betaproteobacteria</taxon>
        <taxon>Burkholderiales</taxon>
        <taxon>Comamonadaceae</taxon>
        <taxon>Delftia</taxon>
    </lineage>
</organism>
<dbReference type="InterPro" id="IPR001789">
    <property type="entry name" value="Sig_transdc_resp-reg_receiver"/>
</dbReference>
<dbReference type="RefSeq" id="WP_319076762.1">
    <property type="nucleotide sequence ID" value="NZ_JAWWMZ010000016.1"/>
</dbReference>
<keyword evidence="1 4" id="KW-0597">Phosphoprotein</keyword>
<reference evidence="7" key="1">
    <citation type="submission" date="2023-11" db="EMBL/GenBank/DDBJ databases">
        <title>Identification and selenium tolerance of Delftia acidovorans R3-25.</title>
        <authorList>
            <person name="Zhang S."/>
            <person name="Liu Y."/>
            <person name="Guo Y."/>
        </authorList>
    </citation>
    <scope>NUCLEOTIDE SEQUENCE</scope>
    <source>
        <strain evidence="7">R3-25</strain>
    </source>
</reference>
<protein>
    <submittedName>
        <fullName evidence="7">Response regulator</fullName>
    </submittedName>
</protein>
<dbReference type="SMART" id="SM00448">
    <property type="entry name" value="REC"/>
    <property type="match status" value="1"/>
</dbReference>
<feature type="domain" description="Response regulatory" evidence="5">
    <location>
        <begin position="7"/>
        <end position="122"/>
    </location>
</feature>
<dbReference type="InterPro" id="IPR008207">
    <property type="entry name" value="Sig_transdc_His_kin_Hpt_dom"/>
</dbReference>